<name>A0A6V8LQ21_9ACTN</name>
<dbReference type="PANTHER" id="PTHR36933">
    <property type="entry name" value="SLL0788 PROTEIN"/>
    <property type="match status" value="1"/>
</dbReference>
<organism evidence="4 5">
    <name type="scientific">Phytohabitans rumicis</name>
    <dbReference type="NCBI Taxonomy" id="1076125"/>
    <lineage>
        <taxon>Bacteria</taxon>
        <taxon>Bacillati</taxon>
        <taxon>Actinomycetota</taxon>
        <taxon>Actinomycetes</taxon>
        <taxon>Micromonosporales</taxon>
        <taxon>Micromonosporaceae</taxon>
    </lineage>
</organism>
<keyword evidence="2" id="KW-0472">Membrane</keyword>
<proteinExistence type="predicted"/>
<reference evidence="4 5" key="1">
    <citation type="submission" date="2020-03" db="EMBL/GenBank/DDBJ databases">
        <title>Whole genome shotgun sequence of Phytohabitans rumicis NBRC 108638.</title>
        <authorList>
            <person name="Komaki H."/>
            <person name="Tamura T."/>
        </authorList>
    </citation>
    <scope>NUCLEOTIDE SEQUENCE [LARGE SCALE GENOMIC DNA]</scope>
    <source>
        <strain evidence="4 5">NBRC 108638</strain>
    </source>
</reference>
<dbReference type="RefSeq" id="WP_246278415.1">
    <property type="nucleotide sequence ID" value="NZ_BAABJB010000036.1"/>
</dbReference>
<evidence type="ECO:0000256" key="2">
    <source>
        <dbReference type="SAM" id="Phobius"/>
    </source>
</evidence>
<gene>
    <name evidence="4" type="ORF">Prum_084270</name>
</gene>
<evidence type="ECO:0000313" key="4">
    <source>
        <dbReference type="EMBL" id="GFJ94785.1"/>
    </source>
</evidence>
<sequence length="227" mass="24288">MIVTRRGYTIAAAVAVALAGVIVAVALRSSDPDRPAASPTATASPTGSPIPVIMPGRPGESASTVPSDQVKAPDGSRYNTLDTWFVRMMIPHHQQALEMAALAPTRAKHPQIRAIADRITAAQGPEVRFFRTWLQQRGLGEKSDEGGHDHGAMKGMQPPEAIRGLAGLTGDAFDKMFVDMMAAHHEGAITMCTDVLRVGVDQRIQELATGIAAEQQAEINRLREIPL</sequence>
<feature type="domain" description="DUF305" evidence="3">
    <location>
        <begin position="82"/>
        <end position="225"/>
    </location>
</feature>
<dbReference type="PANTHER" id="PTHR36933:SF1">
    <property type="entry name" value="SLL0788 PROTEIN"/>
    <property type="match status" value="1"/>
</dbReference>
<dbReference type="InterPro" id="IPR005183">
    <property type="entry name" value="DUF305_CopM-like"/>
</dbReference>
<evidence type="ECO:0000259" key="3">
    <source>
        <dbReference type="Pfam" id="PF03713"/>
    </source>
</evidence>
<dbReference type="InterPro" id="IPR012347">
    <property type="entry name" value="Ferritin-like"/>
</dbReference>
<dbReference type="EMBL" id="BLPG01000001">
    <property type="protein sequence ID" value="GFJ94785.1"/>
    <property type="molecule type" value="Genomic_DNA"/>
</dbReference>
<keyword evidence="2" id="KW-0812">Transmembrane</keyword>
<dbReference type="Pfam" id="PF03713">
    <property type="entry name" value="DUF305"/>
    <property type="match status" value="1"/>
</dbReference>
<comment type="caution">
    <text evidence="4">The sequence shown here is derived from an EMBL/GenBank/DDBJ whole genome shotgun (WGS) entry which is preliminary data.</text>
</comment>
<dbReference type="AlphaFoldDB" id="A0A6V8LQ21"/>
<keyword evidence="2" id="KW-1133">Transmembrane helix</keyword>
<evidence type="ECO:0000313" key="5">
    <source>
        <dbReference type="Proteomes" id="UP000482960"/>
    </source>
</evidence>
<dbReference type="Gene3D" id="1.20.1260.10">
    <property type="match status" value="1"/>
</dbReference>
<accession>A0A6V8LQ21</accession>
<feature type="region of interest" description="Disordered" evidence="1">
    <location>
        <begin position="31"/>
        <end position="73"/>
    </location>
</feature>
<keyword evidence="5" id="KW-1185">Reference proteome</keyword>
<reference evidence="4 5" key="2">
    <citation type="submission" date="2020-03" db="EMBL/GenBank/DDBJ databases">
        <authorList>
            <person name="Ichikawa N."/>
            <person name="Kimura A."/>
            <person name="Kitahashi Y."/>
            <person name="Uohara A."/>
        </authorList>
    </citation>
    <scope>NUCLEOTIDE SEQUENCE [LARGE SCALE GENOMIC DNA]</scope>
    <source>
        <strain evidence="4 5">NBRC 108638</strain>
    </source>
</reference>
<protein>
    <submittedName>
        <fullName evidence="4">Lipoprotein</fullName>
    </submittedName>
</protein>
<dbReference type="Proteomes" id="UP000482960">
    <property type="component" value="Unassembled WGS sequence"/>
</dbReference>
<evidence type="ECO:0000256" key="1">
    <source>
        <dbReference type="SAM" id="MobiDB-lite"/>
    </source>
</evidence>
<keyword evidence="4" id="KW-0449">Lipoprotein</keyword>
<feature type="compositionally biased region" description="Low complexity" evidence="1">
    <location>
        <begin position="31"/>
        <end position="46"/>
    </location>
</feature>
<feature type="transmembrane region" description="Helical" evidence="2">
    <location>
        <begin position="7"/>
        <end position="27"/>
    </location>
</feature>